<sequence>MKVSDSAQQFREQIAGYVTFMRRIWIPGVCVVLCVIMVGGVVWYMQTSPRFEISRIGIRGHVRLTPQAIVEHLNLPRHTNIFHVRLHDIQQKVESLPWIRHADVFRQFPDKLSIIVTEREPFALVKLDELYLIDRDGVILGSLASGSAIRLPIITGSLLTQLNENGVSSQLQEAFHALDDVMQHPLLQHVRKIRLECSENVAFLVSDTSPEIRLSLKTYQQGLQRLEKIYADLPKDTLASIDLRFEKRIVVTQHKESQS</sequence>
<organism evidence="11">
    <name type="scientific">Candidatus Moduliflexus flocculans</name>
    <dbReference type="NCBI Taxonomy" id="1499966"/>
    <lineage>
        <taxon>Bacteria</taxon>
        <taxon>Candidatus Moduliflexota</taxon>
        <taxon>Candidatus Moduliflexia</taxon>
        <taxon>Candidatus Moduliflexales</taxon>
        <taxon>Candidatus Moduliflexaceae</taxon>
    </lineage>
</organism>
<evidence type="ECO:0000256" key="8">
    <source>
        <dbReference type="ARBA" id="ARBA00023306"/>
    </source>
</evidence>
<feature type="domain" description="POTRA" evidence="10">
    <location>
        <begin position="51"/>
        <end position="119"/>
    </location>
</feature>
<dbReference type="GO" id="GO:0090529">
    <property type="term" value="P:cell septum assembly"/>
    <property type="evidence" value="ECO:0007669"/>
    <property type="project" value="InterPro"/>
</dbReference>
<evidence type="ECO:0000256" key="2">
    <source>
        <dbReference type="ARBA" id="ARBA00022475"/>
    </source>
</evidence>
<keyword evidence="3" id="KW-0997">Cell inner membrane</keyword>
<evidence type="ECO:0000256" key="4">
    <source>
        <dbReference type="ARBA" id="ARBA00022618"/>
    </source>
</evidence>
<evidence type="ECO:0000256" key="3">
    <source>
        <dbReference type="ARBA" id="ARBA00022519"/>
    </source>
</evidence>
<keyword evidence="5 9" id="KW-0812">Transmembrane</keyword>
<evidence type="ECO:0000259" key="10">
    <source>
        <dbReference type="PROSITE" id="PS51779"/>
    </source>
</evidence>
<evidence type="ECO:0000313" key="11">
    <source>
        <dbReference type="EMBL" id="GAK49672.1"/>
    </source>
</evidence>
<keyword evidence="6 9" id="KW-1133">Transmembrane helix</keyword>
<keyword evidence="2" id="KW-1003">Cell membrane</keyword>
<dbReference type="Gene3D" id="3.10.20.310">
    <property type="entry name" value="membrane protein fhac"/>
    <property type="match status" value="1"/>
</dbReference>
<dbReference type="HOGENOM" id="CLU_1072234_0_0_0"/>
<keyword evidence="4" id="KW-0132">Cell division</keyword>
<dbReference type="STRING" id="1499966.U14_00895"/>
<protein>
    <submittedName>
        <fullName evidence="11">TonB box-like</fullName>
    </submittedName>
</protein>
<dbReference type="Pfam" id="PF08478">
    <property type="entry name" value="POTRA_1"/>
    <property type="match status" value="1"/>
</dbReference>
<name>A0A0S6VQW2_9BACT</name>
<evidence type="ECO:0000256" key="7">
    <source>
        <dbReference type="ARBA" id="ARBA00023136"/>
    </source>
</evidence>
<gene>
    <name evidence="11" type="ORF">U14_00895</name>
</gene>
<evidence type="ECO:0000256" key="9">
    <source>
        <dbReference type="SAM" id="Phobius"/>
    </source>
</evidence>
<accession>A0A0S6VQW2</accession>
<dbReference type="PANTHER" id="PTHR35851:SF1">
    <property type="entry name" value="CELL DIVISION PROTEIN FTSQ"/>
    <property type="match status" value="1"/>
</dbReference>
<dbReference type="InterPro" id="IPR026579">
    <property type="entry name" value="FtsQ"/>
</dbReference>
<dbReference type="InterPro" id="IPR034746">
    <property type="entry name" value="POTRA"/>
</dbReference>
<reference evidence="11" key="1">
    <citation type="journal article" date="2015" name="PeerJ">
        <title>First genomic representation of candidate bacterial phylum KSB3 points to enhanced environmental sensing as a trigger of wastewater bulking.</title>
        <authorList>
            <person name="Sekiguchi Y."/>
            <person name="Ohashi A."/>
            <person name="Parks D.H."/>
            <person name="Yamauchi T."/>
            <person name="Tyson G.W."/>
            <person name="Hugenholtz P."/>
        </authorList>
    </citation>
    <scope>NUCLEOTIDE SEQUENCE [LARGE SCALE GENOMIC DNA]</scope>
</reference>
<evidence type="ECO:0000313" key="12">
    <source>
        <dbReference type="Proteomes" id="UP000030700"/>
    </source>
</evidence>
<dbReference type="PROSITE" id="PS51779">
    <property type="entry name" value="POTRA"/>
    <property type="match status" value="1"/>
</dbReference>
<dbReference type="InterPro" id="IPR005548">
    <property type="entry name" value="Cell_div_FtsQ/DivIB_C"/>
</dbReference>
<evidence type="ECO:0000256" key="1">
    <source>
        <dbReference type="ARBA" id="ARBA00004370"/>
    </source>
</evidence>
<evidence type="ECO:0000256" key="6">
    <source>
        <dbReference type="ARBA" id="ARBA00022989"/>
    </source>
</evidence>
<dbReference type="AlphaFoldDB" id="A0A0S6VQW2"/>
<dbReference type="PANTHER" id="PTHR35851">
    <property type="entry name" value="CELL DIVISION PROTEIN FTSQ"/>
    <property type="match status" value="1"/>
</dbReference>
<comment type="subcellular location">
    <subcellularLocation>
        <location evidence="1">Membrane</location>
    </subcellularLocation>
</comment>
<proteinExistence type="predicted"/>
<feature type="transmembrane region" description="Helical" evidence="9">
    <location>
        <begin position="24"/>
        <end position="45"/>
    </location>
</feature>
<dbReference type="Proteomes" id="UP000030700">
    <property type="component" value="Unassembled WGS sequence"/>
</dbReference>
<keyword evidence="12" id="KW-1185">Reference proteome</keyword>
<dbReference type="GO" id="GO:0016020">
    <property type="term" value="C:membrane"/>
    <property type="evidence" value="ECO:0007669"/>
    <property type="project" value="UniProtKB-SubCell"/>
</dbReference>
<keyword evidence="7 9" id="KW-0472">Membrane</keyword>
<keyword evidence="8" id="KW-0131">Cell cycle</keyword>
<evidence type="ECO:0000256" key="5">
    <source>
        <dbReference type="ARBA" id="ARBA00022692"/>
    </source>
</evidence>
<dbReference type="InterPro" id="IPR013685">
    <property type="entry name" value="POTRA_FtsQ_type"/>
</dbReference>
<dbReference type="EMBL" id="DF820455">
    <property type="protein sequence ID" value="GAK49672.1"/>
    <property type="molecule type" value="Genomic_DNA"/>
</dbReference>
<dbReference type="Pfam" id="PF03799">
    <property type="entry name" value="FtsQ_DivIB_C"/>
    <property type="match status" value="1"/>
</dbReference>